<dbReference type="PANTHER" id="PTHR30383">
    <property type="entry name" value="THIOESTERASE 1/PROTEASE 1/LYSOPHOSPHOLIPASE L1"/>
    <property type="match status" value="1"/>
</dbReference>
<dbReference type="RefSeq" id="WP_135312022.1">
    <property type="nucleotide sequence ID" value="NZ_CP038439.1"/>
</dbReference>
<evidence type="ECO:0000313" key="3">
    <source>
        <dbReference type="EMBL" id="QBX33726.1"/>
    </source>
</evidence>
<proteinExistence type="predicted"/>
<evidence type="ECO:0000256" key="1">
    <source>
        <dbReference type="SAM" id="SignalP"/>
    </source>
</evidence>
<protein>
    <submittedName>
        <fullName evidence="3">Arylesterase</fullName>
    </submittedName>
</protein>
<feature type="signal peptide" evidence="1">
    <location>
        <begin position="1"/>
        <end position="23"/>
    </location>
</feature>
<dbReference type="Gene3D" id="3.40.50.1110">
    <property type="entry name" value="SGNH hydrolase"/>
    <property type="match status" value="1"/>
</dbReference>
<dbReference type="InterPro" id="IPR013830">
    <property type="entry name" value="SGNH_hydro"/>
</dbReference>
<evidence type="ECO:0000313" key="4">
    <source>
        <dbReference type="Proteomes" id="UP000296374"/>
    </source>
</evidence>
<dbReference type="InterPro" id="IPR051532">
    <property type="entry name" value="Ester_Hydrolysis_Enzymes"/>
</dbReference>
<dbReference type="KEGG" id="plia:E4191_02570"/>
<dbReference type="EMBL" id="CP038439">
    <property type="protein sequence ID" value="QBX33726.1"/>
    <property type="molecule type" value="Genomic_DNA"/>
</dbReference>
<dbReference type="GO" id="GO:0004622">
    <property type="term" value="F:phosphatidylcholine lysophospholipase activity"/>
    <property type="evidence" value="ECO:0007669"/>
    <property type="project" value="TreeGrafter"/>
</dbReference>
<organism evidence="3 4">
    <name type="scientific">Paracoccus liaowanqingii</name>
    <dbReference type="NCBI Taxonomy" id="2560053"/>
    <lineage>
        <taxon>Bacteria</taxon>
        <taxon>Pseudomonadati</taxon>
        <taxon>Pseudomonadota</taxon>
        <taxon>Alphaproteobacteria</taxon>
        <taxon>Rhodobacterales</taxon>
        <taxon>Paracoccaceae</taxon>
        <taxon>Paracoccus</taxon>
    </lineage>
</organism>
<dbReference type="PANTHER" id="PTHR30383:SF5">
    <property type="entry name" value="SGNH HYDROLASE-TYPE ESTERASE DOMAIN-CONTAINING PROTEIN"/>
    <property type="match status" value="1"/>
</dbReference>
<dbReference type="InterPro" id="IPR036514">
    <property type="entry name" value="SGNH_hydro_sf"/>
</dbReference>
<name>A0A4P7HI40_9RHOB</name>
<accession>A0A4P7HI40</accession>
<gene>
    <name evidence="3" type="ORF">E4191_02570</name>
</gene>
<dbReference type="Pfam" id="PF13472">
    <property type="entry name" value="Lipase_GDSL_2"/>
    <property type="match status" value="1"/>
</dbReference>
<feature type="domain" description="SGNH hydrolase-type esterase" evidence="2">
    <location>
        <begin position="33"/>
        <end position="198"/>
    </location>
</feature>
<dbReference type="AlphaFoldDB" id="A0A4P7HI40"/>
<dbReference type="Proteomes" id="UP000296374">
    <property type="component" value="Chromosome"/>
</dbReference>
<dbReference type="SUPFAM" id="SSF52266">
    <property type="entry name" value="SGNH hydrolase"/>
    <property type="match status" value="1"/>
</dbReference>
<dbReference type="CDD" id="cd01822">
    <property type="entry name" value="Lysophospholipase_L1_like"/>
    <property type="match status" value="1"/>
</dbReference>
<keyword evidence="1" id="KW-0732">Signal</keyword>
<evidence type="ECO:0000259" key="2">
    <source>
        <dbReference type="Pfam" id="PF13472"/>
    </source>
</evidence>
<sequence length="216" mass="22584">MTLTRRRLLALTAALPLARPGWAQPAALPRILCFGDSLTAGYGLGRAEGLVPQLSDWLAAAGRPAQLIDGGLSGDTTTGGRVRIEFSMRRHRPDAVIVELGGNDMLRGWQPAAGEANLDAILTTAGAGGRPVLLVGIHAPGGDPAWRRGWAEIWPRLAARHDTLLLADLYAPLAAVAPDDRGPLLLRDGVHPSAAGVELIVNHLGPVAAELVARVG</sequence>
<feature type="chain" id="PRO_5020249544" evidence="1">
    <location>
        <begin position="24"/>
        <end position="216"/>
    </location>
</feature>
<reference evidence="4" key="1">
    <citation type="submission" date="2019-03" db="EMBL/GenBank/DDBJ databases">
        <authorList>
            <person name="Li J."/>
        </authorList>
    </citation>
    <scope>NUCLEOTIDE SEQUENCE [LARGE SCALE GENOMIC DNA]</scope>
    <source>
        <strain evidence="4">2251</strain>
    </source>
</reference>